<dbReference type="InterPro" id="IPR058533">
    <property type="entry name" value="Cation_efflux_TM"/>
</dbReference>
<dbReference type="InterPro" id="IPR009061">
    <property type="entry name" value="DNA-bd_dom_put_sf"/>
</dbReference>
<evidence type="ECO:0000256" key="20">
    <source>
        <dbReference type="ARBA" id="ARBA00034922"/>
    </source>
</evidence>
<keyword evidence="25" id="KW-1185">Reference proteome</keyword>
<evidence type="ECO:0000256" key="14">
    <source>
        <dbReference type="ARBA" id="ARBA00023128"/>
    </source>
</evidence>
<dbReference type="AlphaFoldDB" id="V3ZBR9"/>
<keyword evidence="16" id="KW-0804">Transcription</keyword>
<feature type="transmembrane region" description="Helical" evidence="22">
    <location>
        <begin position="245"/>
        <end position="266"/>
    </location>
</feature>
<evidence type="ECO:0000256" key="16">
    <source>
        <dbReference type="ARBA" id="ARBA00023163"/>
    </source>
</evidence>
<dbReference type="RefSeq" id="XP_009060879.1">
    <property type="nucleotide sequence ID" value="XM_009062631.1"/>
</dbReference>
<dbReference type="NCBIfam" id="TIGR01297">
    <property type="entry name" value="CDF"/>
    <property type="match status" value="1"/>
</dbReference>
<evidence type="ECO:0000259" key="23">
    <source>
        <dbReference type="Pfam" id="PF01545"/>
    </source>
</evidence>
<evidence type="ECO:0000256" key="9">
    <source>
        <dbReference type="ARBA" id="ARBA00022833"/>
    </source>
</evidence>
<keyword evidence="14" id="KW-0496">Mitochondrion</keyword>
<evidence type="ECO:0000313" key="25">
    <source>
        <dbReference type="Proteomes" id="UP000030746"/>
    </source>
</evidence>
<accession>V3ZBR9</accession>
<feature type="transmembrane region" description="Helical" evidence="22">
    <location>
        <begin position="430"/>
        <end position="450"/>
    </location>
</feature>
<dbReference type="SUPFAM" id="SSF46955">
    <property type="entry name" value="Putative DNA-binding domain"/>
    <property type="match status" value="1"/>
</dbReference>
<evidence type="ECO:0000256" key="2">
    <source>
        <dbReference type="ARBA" id="ARBA00004225"/>
    </source>
</evidence>
<comment type="catalytic activity">
    <reaction evidence="21">
        <text>Zn(2+)(in) + 2 H(+)(out) = Zn(2+)(out) + 2 H(+)(in)</text>
        <dbReference type="Rhea" id="RHEA:72627"/>
        <dbReference type="ChEBI" id="CHEBI:15378"/>
        <dbReference type="ChEBI" id="CHEBI:29105"/>
    </reaction>
</comment>
<evidence type="ECO:0000256" key="19">
    <source>
        <dbReference type="ARBA" id="ARBA00034845"/>
    </source>
</evidence>
<evidence type="ECO:0000256" key="4">
    <source>
        <dbReference type="ARBA" id="ARBA00008873"/>
    </source>
</evidence>
<dbReference type="OMA" id="IICATAM"/>
<feature type="transmembrane region" description="Helical" evidence="22">
    <location>
        <begin position="316"/>
        <end position="338"/>
    </location>
</feature>
<evidence type="ECO:0000256" key="1">
    <source>
        <dbReference type="ARBA" id="ARBA00004123"/>
    </source>
</evidence>
<keyword evidence="11 22" id="KW-1133">Transmembrane helix</keyword>
<dbReference type="InterPro" id="IPR027469">
    <property type="entry name" value="Cation_efflux_TMD_sf"/>
</dbReference>
<keyword evidence="17" id="KW-0539">Nucleus</keyword>
<keyword evidence="5" id="KW-0813">Transport</keyword>
<dbReference type="InterPro" id="IPR040177">
    <property type="entry name" value="SLC30A9"/>
</dbReference>
<reference evidence="24 25" key="1">
    <citation type="journal article" date="2013" name="Nature">
        <title>Insights into bilaterian evolution from three spiralian genomes.</title>
        <authorList>
            <person name="Simakov O."/>
            <person name="Marletaz F."/>
            <person name="Cho S.J."/>
            <person name="Edsinger-Gonzales E."/>
            <person name="Havlak P."/>
            <person name="Hellsten U."/>
            <person name="Kuo D.H."/>
            <person name="Larsson T."/>
            <person name="Lv J."/>
            <person name="Arendt D."/>
            <person name="Savage R."/>
            <person name="Osoegawa K."/>
            <person name="de Jong P."/>
            <person name="Grimwood J."/>
            <person name="Chapman J.A."/>
            <person name="Shapiro H."/>
            <person name="Aerts A."/>
            <person name="Otillar R.P."/>
            <person name="Terry A.Y."/>
            <person name="Boore J.L."/>
            <person name="Grigoriev I.V."/>
            <person name="Lindberg D.R."/>
            <person name="Seaver E.C."/>
            <person name="Weisblat D.A."/>
            <person name="Putnam N.H."/>
            <person name="Rokhsar D.S."/>
        </authorList>
    </citation>
    <scope>NUCLEOTIDE SEQUENCE [LARGE SCALE GENOMIC DNA]</scope>
</reference>
<evidence type="ECO:0000256" key="3">
    <source>
        <dbReference type="ARBA" id="ARBA00004240"/>
    </source>
</evidence>
<evidence type="ECO:0000256" key="10">
    <source>
        <dbReference type="ARBA" id="ARBA00022906"/>
    </source>
</evidence>
<dbReference type="GO" id="GO:0005634">
    <property type="term" value="C:nucleus"/>
    <property type="evidence" value="ECO:0007669"/>
    <property type="project" value="UniProtKB-SubCell"/>
</dbReference>
<keyword evidence="15 22" id="KW-0472">Membrane</keyword>
<evidence type="ECO:0000256" key="12">
    <source>
        <dbReference type="ARBA" id="ARBA00023015"/>
    </source>
</evidence>
<dbReference type="PANTHER" id="PTHR13414:SF9">
    <property type="entry name" value="PROTON-COUPLED ZINC ANTIPORTER SLC30A9, MITOCHONDRIAL"/>
    <property type="match status" value="1"/>
</dbReference>
<keyword evidence="13" id="KW-0406">Ion transport</keyword>
<dbReference type="GO" id="GO:0015297">
    <property type="term" value="F:antiporter activity"/>
    <property type="evidence" value="ECO:0007669"/>
    <property type="project" value="UniProtKB-KW"/>
</dbReference>
<comment type="subcellular location">
    <subcellularLocation>
        <location evidence="3">Endoplasmic reticulum</location>
    </subcellularLocation>
    <subcellularLocation>
        <location evidence="2">Mitochondrion membrane</location>
        <topology evidence="2">Multi-pass membrane protein</topology>
    </subcellularLocation>
    <subcellularLocation>
        <location evidence="1">Nucleus</location>
    </subcellularLocation>
</comment>
<comment type="similarity">
    <text evidence="4">Belongs to the cation diffusion facilitator (CDF) transporter (TC 2.A.4) family. SLC30A subfamily.</text>
</comment>
<evidence type="ECO:0000313" key="24">
    <source>
        <dbReference type="EMBL" id="ESO88473.1"/>
    </source>
</evidence>
<dbReference type="GO" id="GO:0006829">
    <property type="term" value="P:zinc ion transport"/>
    <property type="evidence" value="ECO:0007669"/>
    <property type="project" value="UniProtKB-KW"/>
</dbReference>
<dbReference type="OrthoDB" id="435980at2759"/>
<keyword evidence="6" id="KW-0050">Antiport</keyword>
<keyword evidence="7 22" id="KW-0812">Transmembrane</keyword>
<feature type="domain" description="Cation efflux protein transmembrane" evidence="23">
    <location>
        <begin position="249"/>
        <end position="460"/>
    </location>
</feature>
<evidence type="ECO:0000256" key="17">
    <source>
        <dbReference type="ARBA" id="ARBA00023242"/>
    </source>
</evidence>
<dbReference type="InterPro" id="IPR037129">
    <property type="entry name" value="XPA_sf"/>
</dbReference>
<dbReference type="GO" id="GO:0031966">
    <property type="term" value="C:mitochondrial membrane"/>
    <property type="evidence" value="ECO:0007669"/>
    <property type="project" value="UniProtKB-SubCell"/>
</dbReference>
<dbReference type="GeneID" id="20240145"/>
<evidence type="ECO:0000256" key="22">
    <source>
        <dbReference type="SAM" id="Phobius"/>
    </source>
</evidence>
<evidence type="ECO:0000256" key="21">
    <source>
        <dbReference type="ARBA" id="ARBA00048349"/>
    </source>
</evidence>
<evidence type="ECO:0000256" key="18">
    <source>
        <dbReference type="ARBA" id="ARBA00033405"/>
    </source>
</evidence>
<dbReference type="HOGENOM" id="CLU_021126_3_0_1"/>
<dbReference type="GO" id="GO:0008324">
    <property type="term" value="F:monoatomic cation transmembrane transporter activity"/>
    <property type="evidence" value="ECO:0007669"/>
    <property type="project" value="InterPro"/>
</dbReference>
<keyword evidence="8" id="KW-0256">Endoplasmic reticulum</keyword>
<gene>
    <name evidence="24" type="ORF">LOTGIDRAFT_165600</name>
</gene>
<dbReference type="Proteomes" id="UP000030746">
    <property type="component" value="Unassembled WGS sequence"/>
</dbReference>
<evidence type="ECO:0000256" key="5">
    <source>
        <dbReference type="ARBA" id="ARBA00022448"/>
    </source>
</evidence>
<dbReference type="SUPFAM" id="SSF161111">
    <property type="entry name" value="Cation efflux protein transmembrane domain-like"/>
    <property type="match status" value="1"/>
</dbReference>
<dbReference type="KEGG" id="lgi:LOTGIDRAFT_165600"/>
<keyword evidence="10" id="KW-0864">Zinc transport</keyword>
<sequence>MMFPLSQRRVQCLFINKILYSSHQSISTNTVLRTLSISCKGCQATRLFQPRYRNKSKQLFLFPIHHVRVISSDSQNSQNVKSTDVQDKGKVKSKDVLKNDYYYFKDNIYIEPFNAMQKYLLTQKEIESLPCFKSRSPYHLGENFELFLRSDVEYIAIKKWGSLKAIEKEKMKRLEPYPFHCEFWKHVVNYIIHDDFERNVFMDDLVLLIVFKLGRKQEGTVDPKMYKFNPRKAPKLEKDNKIGPMNVVLSALGVNALLSVLKFWAASYTGSASMYAEFLHSLADTVNQLVLAYVTYLSSREADLNYPYGYMKRRNIFALLCGVSSFGLGSILSIWHGVEMITSLDSMNLQNTSVGMGVIGISLALELYSFSRAYKRIETESKAMGLSFKRYLFSGIDPFVTLVFSEDLIAVIGVSFAGVCMALSSSYESLLIMDPIGSIVIGCLLAGVAITNSKINVDSIAEKSIPQNEIEVLKDLLENDRMIKSVHDVKAIESGGLIRFKAEVNFDFKEITRDYLRRAHNKDEMLKKMVTAKTVEDVEKFMLSYGPLLAEQIGLQTDRIETKLKAKNSRVRHIDLEAI</sequence>
<dbReference type="InterPro" id="IPR002524">
    <property type="entry name" value="Cation_efflux"/>
</dbReference>
<dbReference type="CDD" id="cd21078">
    <property type="entry name" value="NTD_ZNT9"/>
    <property type="match status" value="1"/>
</dbReference>
<evidence type="ECO:0000256" key="8">
    <source>
        <dbReference type="ARBA" id="ARBA00022824"/>
    </source>
</evidence>
<keyword evidence="9" id="KW-0862">Zinc</keyword>
<dbReference type="Pfam" id="PF01545">
    <property type="entry name" value="Cation_efflux"/>
    <property type="match status" value="1"/>
</dbReference>
<dbReference type="GO" id="GO:0005783">
    <property type="term" value="C:endoplasmic reticulum"/>
    <property type="evidence" value="ECO:0007669"/>
    <property type="project" value="UniProtKB-SubCell"/>
</dbReference>
<keyword evidence="12" id="KW-0805">Transcription regulation</keyword>
<organism evidence="24 25">
    <name type="scientific">Lottia gigantea</name>
    <name type="common">Giant owl limpet</name>
    <dbReference type="NCBI Taxonomy" id="225164"/>
    <lineage>
        <taxon>Eukaryota</taxon>
        <taxon>Metazoa</taxon>
        <taxon>Spiralia</taxon>
        <taxon>Lophotrochozoa</taxon>
        <taxon>Mollusca</taxon>
        <taxon>Gastropoda</taxon>
        <taxon>Patellogastropoda</taxon>
        <taxon>Lottioidea</taxon>
        <taxon>Lottiidae</taxon>
        <taxon>Lottia</taxon>
    </lineage>
</organism>
<dbReference type="STRING" id="225164.V3ZBR9"/>
<evidence type="ECO:0000256" key="11">
    <source>
        <dbReference type="ARBA" id="ARBA00022989"/>
    </source>
</evidence>
<proteinExistence type="inferred from homology"/>
<feature type="transmembrane region" description="Helical" evidence="22">
    <location>
        <begin position="391"/>
        <end position="424"/>
    </location>
</feature>
<evidence type="ECO:0000256" key="6">
    <source>
        <dbReference type="ARBA" id="ARBA00022449"/>
    </source>
</evidence>
<feature type="transmembrane region" description="Helical" evidence="22">
    <location>
        <begin position="350"/>
        <end position="370"/>
    </location>
</feature>
<dbReference type="EMBL" id="KB202685">
    <property type="protein sequence ID" value="ESO88473.1"/>
    <property type="molecule type" value="Genomic_DNA"/>
</dbReference>
<dbReference type="Gene3D" id="1.20.1510.10">
    <property type="entry name" value="Cation efflux protein transmembrane domain"/>
    <property type="match status" value="1"/>
</dbReference>
<dbReference type="Gene3D" id="3.90.530.10">
    <property type="entry name" value="XPA C-terminal domain"/>
    <property type="match status" value="1"/>
</dbReference>
<protein>
    <recommendedName>
        <fullName evidence="19">Proton-coupled zinc antiporter SLC30A9, mitochondrial</fullName>
    </recommendedName>
    <alternativeName>
        <fullName evidence="18">Solute carrier family 30 member 9</fullName>
    </alternativeName>
    <alternativeName>
        <fullName evidence="20">Zinc transporter 9</fullName>
    </alternativeName>
</protein>
<name>V3ZBR9_LOTGI</name>
<dbReference type="CTD" id="20240145"/>
<evidence type="ECO:0000256" key="13">
    <source>
        <dbReference type="ARBA" id="ARBA00023065"/>
    </source>
</evidence>
<dbReference type="PANTHER" id="PTHR13414">
    <property type="entry name" value="HUEL-CATION TRANSPORTER"/>
    <property type="match status" value="1"/>
</dbReference>
<evidence type="ECO:0000256" key="15">
    <source>
        <dbReference type="ARBA" id="ARBA00023136"/>
    </source>
</evidence>
<evidence type="ECO:0000256" key="7">
    <source>
        <dbReference type="ARBA" id="ARBA00022692"/>
    </source>
</evidence>
<dbReference type="GO" id="GO:0006882">
    <property type="term" value="P:intracellular zinc ion homeostasis"/>
    <property type="evidence" value="ECO:0007669"/>
    <property type="project" value="TreeGrafter"/>
</dbReference>